<evidence type="ECO:0000313" key="5">
    <source>
        <dbReference type="EMBL" id="KYO41424.1"/>
    </source>
</evidence>
<dbReference type="Gene3D" id="1.10.4020.10">
    <property type="entry name" value="DNA breaking-rejoining enzymes"/>
    <property type="match status" value="1"/>
</dbReference>
<dbReference type="InterPro" id="IPR038269">
    <property type="entry name" value="SCAN_sf"/>
</dbReference>
<dbReference type="PANTHER" id="PTHR46888">
    <property type="entry name" value="ZINC KNUCKLE DOMAINCONTAINING PROTEIN-RELATED"/>
    <property type="match status" value="1"/>
</dbReference>
<dbReference type="SUPFAM" id="SSF47353">
    <property type="entry name" value="Retrovirus capsid dimerization domain-like"/>
    <property type="match status" value="1"/>
</dbReference>
<dbReference type="Pfam" id="PF00098">
    <property type="entry name" value="zf-CCHC"/>
    <property type="match status" value="1"/>
</dbReference>
<dbReference type="SUPFAM" id="SSF57756">
    <property type="entry name" value="Retrovirus zinc finger-like domains"/>
    <property type="match status" value="1"/>
</dbReference>
<name>A0A151NXC1_ALLMI</name>
<dbReference type="Pfam" id="PF02023">
    <property type="entry name" value="SCAN"/>
    <property type="match status" value="1"/>
</dbReference>
<feature type="region of interest" description="Disordered" evidence="2">
    <location>
        <begin position="162"/>
        <end position="191"/>
    </location>
</feature>
<dbReference type="PROSITE" id="PS50804">
    <property type="entry name" value="SCAN_BOX"/>
    <property type="match status" value="1"/>
</dbReference>
<evidence type="ECO:0000256" key="1">
    <source>
        <dbReference type="PROSITE-ProRule" id="PRU00047"/>
    </source>
</evidence>
<dbReference type="STRING" id="8496.A0A151NXC1"/>
<dbReference type="InterPro" id="IPR036875">
    <property type="entry name" value="Znf_CCHC_sf"/>
</dbReference>
<dbReference type="InterPro" id="IPR003309">
    <property type="entry name" value="SCAN_dom"/>
</dbReference>
<dbReference type="Gene3D" id="4.10.60.10">
    <property type="entry name" value="Zinc finger, CCHC-type"/>
    <property type="match status" value="1"/>
</dbReference>
<keyword evidence="1" id="KW-0479">Metal-binding</keyword>
<dbReference type="EMBL" id="AKHW03001628">
    <property type="protein sequence ID" value="KYO41424.1"/>
    <property type="molecule type" value="Genomic_DNA"/>
</dbReference>
<sequence>MPKMTKDDDPEAYIEAFERHALMTGLDQSYWASQLGALVVGKAQATYRALSRQDARDYELVKQAILYRLEINPEHYRHLFRAKKGSDERRPRVLLQLLRDLLDKWVIPAGQDREALADQIVLEQFQNDLEERTQRWVRQHTPRTCDEALKLAEAFMASEASYPRERQNPGYSLVSPKEPERRRPPSRGATRETMCFQCGRNGHFSRECPNQAVERWIPINRSRTLTEKRSGPESGEPMDCSYVIGEENAAWSRPVVKAWVEGCPVQVTLDSGCAQSLVRSDLLFYMDK</sequence>
<dbReference type="Proteomes" id="UP000050525">
    <property type="component" value="Unassembled WGS sequence"/>
</dbReference>
<protein>
    <recommendedName>
        <fullName evidence="7">CCHC-type domain-containing protein</fullName>
    </recommendedName>
</protein>
<proteinExistence type="predicted"/>
<dbReference type="InterPro" id="IPR001878">
    <property type="entry name" value="Znf_CCHC"/>
</dbReference>
<feature type="domain" description="SCAN box" evidence="4">
    <location>
        <begin position="77"/>
        <end position="153"/>
    </location>
</feature>
<organism evidence="5 6">
    <name type="scientific">Alligator mississippiensis</name>
    <name type="common">American alligator</name>
    <dbReference type="NCBI Taxonomy" id="8496"/>
    <lineage>
        <taxon>Eukaryota</taxon>
        <taxon>Metazoa</taxon>
        <taxon>Chordata</taxon>
        <taxon>Craniata</taxon>
        <taxon>Vertebrata</taxon>
        <taxon>Euteleostomi</taxon>
        <taxon>Archelosauria</taxon>
        <taxon>Archosauria</taxon>
        <taxon>Crocodylia</taxon>
        <taxon>Alligatoridae</taxon>
        <taxon>Alligatorinae</taxon>
        <taxon>Alligator</taxon>
    </lineage>
</organism>
<reference evidence="5 6" key="1">
    <citation type="journal article" date="2012" name="Genome Biol.">
        <title>Sequencing three crocodilian genomes to illuminate the evolution of archosaurs and amniotes.</title>
        <authorList>
            <person name="St John J.A."/>
            <person name="Braun E.L."/>
            <person name="Isberg S.R."/>
            <person name="Miles L.G."/>
            <person name="Chong A.Y."/>
            <person name="Gongora J."/>
            <person name="Dalzell P."/>
            <person name="Moran C."/>
            <person name="Bed'hom B."/>
            <person name="Abzhanov A."/>
            <person name="Burgess S.C."/>
            <person name="Cooksey A.M."/>
            <person name="Castoe T.A."/>
            <person name="Crawford N.G."/>
            <person name="Densmore L.D."/>
            <person name="Drew J.C."/>
            <person name="Edwards S.V."/>
            <person name="Faircloth B.C."/>
            <person name="Fujita M.K."/>
            <person name="Greenwold M.J."/>
            <person name="Hoffmann F.G."/>
            <person name="Howard J.M."/>
            <person name="Iguchi T."/>
            <person name="Janes D.E."/>
            <person name="Khan S.Y."/>
            <person name="Kohno S."/>
            <person name="de Koning A.J."/>
            <person name="Lance S.L."/>
            <person name="McCarthy F.M."/>
            <person name="McCormack J.E."/>
            <person name="Merchant M.E."/>
            <person name="Peterson D.G."/>
            <person name="Pollock D.D."/>
            <person name="Pourmand N."/>
            <person name="Raney B.J."/>
            <person name="Roessler K.A."/>
            <person name="Sanford J.R."/>
            <person name="Sawyer R.H."/>
            <person name="Schmidt C.J."/>
            <person name="Triplett E.W."/>
            <person name="Tuberville T.D."/>
            <person name="Venegas-Anaya M."/>
            <person name="Howard J.T."/>
            <person name="Jarvis E.D."/>
            <person name="Guillette L.J.Jr."/>
            <person name="Glenn T.C."/>
            <person name="Green R.E."/>
            <person name="Ray D.A."/>
        </authorList>
    </citation>
    <scope>NUCLEOTIDE SEQUENCE [LARGE SCALE GENOMIC DNA]</scope>
    <source>
        <strain evidence="5">KSC_2009_1</strain>
    </source>
</reference>
<evidence type="ECO:0000313" key="6">
    <source>
        <dbReference type="Proteomes" id="UP000050525"/>
    </source>
</evidence>
<accession>A0A151NXC1</accession>
<feature type="domain" description="CCHC-type" evidence="3">
    <location>
        <begin position="195"/>
        <end position="210"/>
    </location>
</feature>
<dbReference type="SMART" id="SM00343">
    <property type="entry name" value="ZnF_C2HC"/>
    <property type="match status" value="1"/>
</dbReference>
<dbReference type="GO" id="GO:0003676">
    <property type="term" value="F:nucleic acid binding"/>
    <property type="evidence" value="ECO:0007669"/>
    <property type="project" value="InterPro"/>
</dbReference>
<keyword evidence="6" id="KW-1185">Reference proteome</keyword>
<dbReference type="AlphaFoldDB" id="A0A151NXC1"/>
<dbReference type="GO" id="GO:0008270">
    <property type="term" value="F:zinc ion binding"/>
    <property type="evidence" value="ECO:0007669"/>
    <property type="project" value="UniProtKB-KW"/>
</dbReference>
<dbReference type="PROSITE" id="PS50158">
    <property type="entry name" value="ZF_CCHC"/>
    <property type="match status" value="1"/>
</dbReference>
<dbReference type="PANTHER" id="PTHR46888:SF1">
    <property type="entry name" value="RIBONUCLEASE H"/>
    <property type="match status" value="1"/>
</dbReference>
<keyword evidence="1" id="KW-0863">Zinc-finger</keyword>
<gene>
    <name evidence="5" type="ORF">Y1Q_0006239</name>
</gene>
<comment type="caution">
    <text evidence="5">The sequence shown here is derived from an EMBL/GenBank/DDBJ whole genome shotgun (WGS) entry which is preliminary data.</text>
</comment>
<keyword evidence="1" id="KW-0862">Zinc</keyword>
<evidence type="ECO:0000256" key="2">
    <source>
        <dbReference type="SAM" id="MobiDB-lite"/>
    </source>
</evidence>
<evidence type="ECO:0008006" key="7">
    <source>
        <dbReference type="Google" id="ProtNLM"/>
    </source>
</evidence>
<evidence type="ECO:0000259" key="3">
    <source>
        <dbReference type="PROSITE" id="PS50158"/>
    </source>
</evidence>
<evidence type="ECO:0000259" key="4">
    <source>
        <dbReference type="PROSITE" id="PS50804"/>
    </source>
</evidence>